<dbReference type="AlphaFoldDB" id="A0A0R2FR24"/>
<reference evidence="4 5" key="1">
    <citation type="journal article" date="2015" name="Genome Announc.">
        <title>Expanding the biotechnology potential of lactobacilli through comparative genomics of 213 strains and associated genera.</title>
        <authorList>
            <person name="Sun Z."/>
            <person name="Harris H.M."/>
            <person name="McCann A."/>
            <person name="Guo C."/>
            <person name="Argimon S."/>
            <person name="Zhang W."/>
            <person name="Yang X."/>
            <person name="Jeffery I.B."/>
            <person name="Cooney J.C."/>
            <person name="Kagawa T.F."/>
            <person name="Liu W."/>
            <person name="Song Y."/>
            <person name="Salvetti E."/>
            <person name="Wrobel A."/>
            <person name="Rasinkangas P."/>
            <person name="Parkhill J."/>
            <person name="Rea M.C."/>
            <person name="O'Sullivan O."/>
            <person name="Ritari J."/>
            <person name="Douillard F.P."/>
            <person name="Paul Ross R."/>
            <person name="Yang R."/>
            <person name="Briner A.E."/>
            <person name="Felis G.E."/>
            <person name="de Vos W.M."/>
            <person name="Barrangou R."/>
            <person name="Klaenhammer T.R."/>
            <person name="Caufield P.W."/>
            <person name="Cui Y."/>
            <person name="Zhang H."/>
            <person name="O'Toole P.W."/>
        </authorList>
    </citation>
    <scope>NUCLEOTIDE SEQUENCE [LARGE SCALE GENOMIC DNA]</scope>
    <source>
        <strain evidence="2 5">ATCC BAA-66</strain>
        <strain evidence="3 4">DSM 13344</strain>
    </source>
</reference>
<feature type="transmembrane region" description="Helical" evidence="1">
    <location>
        <begin position="118"/>
        <end position="144"/>
    </location>
</feature>
<protein>
    <submittedName>
        <fullName evidence="3">Putative integral membrane protein</fullName>
    </submittedName>
</protein>
<dbReference type="Proteomes" id="UP000051645">
    <property type="component" value="Unassembled WGS sequence"/>
</dbReference>
<dbReference type="STRING" id="81857.IV38_GL001630"/>
<evidence type="ECO:0000313" key="5">
    <source>
        <dbReference type="Proteomes" id="UP000051751"/>
    </source>
</evidence>
<dbReference type="RefSeq" id="WP_057770089.1">
    <property type="nucleotide sequence ID" value="NZ_JQAT01000004.1"/>
</dbReference>
<evidence type="ECO:0000313" key="4">
    <source>
        <dbReference type="Proteomes" id="UP000051645"/>
    </source>
</evidence>
<dbReference type="PANTHER" id="PTHR40076">
    <property type="entry name" value="MEMBRANE PROTEIN-RELATED"/>
    <property type="match status" value="1"/>
</dbReference>
<feature type="transmembrane region" description="Helical" evidence="1">
    <location>
        <begin position="183"/>
        <end position="208"/>
    </location>
</feature>
<comment type="caution">
    <text evidence="3">The sequence shown here is derived from an EMBL/GenBank/DDBJ whole genome shotgun (WGS) entry which is preliminary data.</text>
</comment>
<dbReference type="EMBL" id="JQAZ01000005">
    <property type="protein sequence ID" value="KRN30946.1"/>
    <property type="molecule type" value="Genomic_DNA"/>
</dbReference>
<dbReference type="EMBL" id="JQAT01000004">
    <property type="protein sequence ID" value="KRN28178.1"/>
    <property type="molecule type" value="Genomic_DNA"/>
</dbReference>
<sequence>METRAEMKRTAKNRLRRHWMQGILLNLVPVILLVLLALLIGNSFRTSTYSWTDFGRYYATVQAEHHDWARMFINIIETFFLVGVSFTSLDWIRNADADIAPVKDSFQAFQGQYLGSVIFIYILKAIYLFLWSLLLIIPGIIKFYAYRQTYLVMKDAKASGQQMNTNACITRSRQLMRGHKMDLFMLDLSFIGWDILAICTAGIGYLWLNPYKQLTYAAFYNDLLTA</sequence>
<dbReference type="PATRIC" id="fig|81857.3.peg.1641"/>
<evidence type="ECO:0000256" key="1">
    <source>
        <dbReference type="SAM" id="Phobius"/>
    </source>
</evidence>
<evidence type="ECO:0000313" key="2">
    <source>
        <dbReference type="EMBL" id="KRN28178.1"/>
    </source>
</evidence>
<dbReference type="Pfam" id="PF06161">
    <property type="entry name" value="DUF975"/>
    <property type="match status" value="1"/>
</dbReference>
<keyword evidence="1" id="KW-0812">Transmembrane</keyword>
<dbReference type="OrthoDB" id="9784844at2"/>
<keyword evidence="1" id="KW-0472">Membrane</keyword>
<proteinExistence type="predicted"/>
<keyword evidence="4" id="KW-1185">Reference proteome</keyword>
<dbReference type="InterPro" id="IPR010380">
    <property type="entry name" value="DUF975"/>
</dbReference>
<dbReference type="Proteomes" id="UP000051751">
    <property type="component" value="Unassembled WGS sequence"/>
</dbReference>
<gene>
    <name evidence="2" type="ORF">IV38_GL001630</name>
    <name evidence="3" type="ORF">IV40_GL001585</name>
</gene>
<accession>A0A0R2FR24</accession>
<feature type="transmembrane region" description="Helical" evidence="1">
    <location>
        <begin position="21"/>
        <end position="41"/>
    </location>
</feature>
<name>A0A0R2FR24_9LACO</name>
<dbReference type="PANTHER" id="PTHR40076:SF1">
    <property type="entry name" value="MEMBRANE PROTEIN"/>
    <property type="match status" value="1"/>
</dbReference>
<evidence type="ECO:0000313" key="3">
    <source>
        <dbReference type="EMBL" id="KRN30946.1"/>
    </source>
</evidence>
<keyword evidence="1" id="KW-1133">Transmembrane helix</keyword>
<organism evidence="3 4">
    <name type="scientific">Lactobacillus selangorensis</name>
    <dbReference type="NCBI Taxonomy" id="81857"/>
    <lineage>
        <taxon>Bacteria</taxon>
        <taxon>Bacillati</taxon>
        <taxon>Bacillota</taxon>
        <taxon>Bacilli</taxon>
        <taxon>Lactobacillales</taxon>
        <taxon>Lactobacillaceae</taxon>
        <taxon>Lactobacillus</taxon>
    </lineage>
</organism>